<keyword evidence="2" id="KW-1185">Reference proteome</keyword>
<dbReference type="Proteomes" id="UP001218218">
    <property type="component" value="Unassembled WGS sequence"/>
</dbReference>
<proteinExistence type="predicted"/>
<dbReference type="EMBL" id="JARIHO010000081">
    <property type="protein sequence ID" value="KAJ7309484.1"/>
    <property type="molecule type" value="Genomic_DNA"/>
</dbReference>
<sequence length="329" mass="36735">MSGMQAGGVPHIQNTFGKLFLSGTCRRWNGIKTISTNGTKNPLRENFFARKKKHECANAAAGDPDEPSDKDNVGAIRWPPRLLEDASQYFAYEISEISAALLIARPAAIAIIMGTNSHPITSDYDEWMADAPELREAKHAERFAVRFQSAGILLGDASLAEVHAIHVFEVATASHRESTDDSPESLQLRANVPAAVLFHLVILRIYLRRSALDDLQIYFLARDFTSTELSISRTLLWCPNYPPHKWFKIKTVIRKAPAARIPASFLLAGHNVVGPRTIVAVIEPKGLKRKRVDDAKEEENGEEDRLALGFRFRLGMRRSARTRIVRNGD</sequence>
<reference evidence="1" key="1">
    <citation type="submission" date="2023-03" db="EMBL/GenBank/DDBJ databases">
        <title>Massive genome expansion in bonnet fungi (Mycena s.s.) driven by repeated elements and novel gene families across ecological guilds.</title>
        <authorList>
            <consortium name="Lawrence Berkeley National Laboratory"/>
            <person name="Harder C.B."/>
            <person name="Miyauchi S."/>
            <person name="Viragh M."/>
            <person name="Kuo A."/>
            <person name="Thoen E."/>
            <person name="Andreopoulos B."/>
            <person name="Lu D."/>
            <person name="Skrede I."/>
            <person name="Drula E."/>
            <person name="Henrissat B."/>
            <person name="Morin E."/>
            <person name="Kohler A."/>
            <person name="Barry K."/>
            <person name="LaButti K."/>
            <person name="Morin E."/>
            <person name="Salamov A."/>
            <person name="Lipzen A."/>
            <person name="Mereny Z."/>
            <person name="Hegedus B."/>
            <person name="Baldrian P."/>
            <person name="Stursova M."/>
            <person name="Weitz H."/>
            <person name="Taylor A."/>
            <person name="Grigoriev I.V."/>
            <person name="Nagy L.G."/>
            <person name="Martin F."/>
            <person name="Kauserud H."/>
        </authorList>
    </citation>
    <scope>NUCLEOTIDE SEQUENCE</scope>
    <source>
        <strain evidence="1">CBHHK002</strain>
    </source>
</reference>
<name>A0AAD7EBC7_9AGAR</name>
<gene>
    <name evidence="1" type="ORF">DFH08DRAFT_823424</name>
</gene>
<evidence type="ECO:0000313" key="2">
    <source>
        <dbReference type="Proteomes" id="UP001218218"/>
    </source>
</evidence>
<comment type="caution">
    <text evidence="1">The sequence shown here is derived from an EMBL/GenBank/DDBJ whole genome shotgun (WGS) entry which is preliminary data.</text>
</comment>
<dbReference type="AlphaFoldDB" id="A0AAD7EBC7"/>
<accession>A0AAD7EBC7</accession>
<protein>
    <submittedName>
        <fullName evidence="1">Uncharacterized protein</fullName>
    </submittedName>
</protein>
<evidence type="ECO:0000313" key="1">
    <source>
        <dbReference type="EMBL" id="KAJ7309484.1"/>
    </source>
</evidence>
<organism evidence="1 2">
    <name type="scientific">Mycena albidolilacea</name>
    <dbReference type="NCBI Taxonomy" id="1033008"/>
    <lineage>
        <taxon>Eukaryota</taxon>
        <taxon>Fungi</taxon>
        <taxon>Dikarya</taxon>
        <taxon>Basidiomycota</taxon>
        <taxon>Agaricomycotina</taxon>
        <taxon>Agaricomycetes</taxon>
        <taxon>Agaricomycetidae</taxon>
        <taxon>Agaricales</taxon>
        <taxon>Marasmiineae</taxon>
        <taxon>Mycenaceae</taxon>
        <taxon>Mycena</taxon>
    </lineage>
</organism>